<keyword evidence="2" id="KW-1185">Reference proteome</keyword>
<evidence type="ECO:0000313" key="2">
    <source>
        <dbReference type="Proteomes" id="UP000541444"/>
    </source>
</evidence>
<organism evidence="1 2">
    <name type="scientific">Kingdonia uniflora</name>
    <dbReference type="NCBI Taxonomy" id="39325"/>
    <lineage>
        <taxon>Eukaryota</taxon>
        <taxon>Viridiplantae</taxon>
        <taxon>Streptophyta</taxon>
        <taxon>Embryophyta</taxon>
        <taxon>Tracheophyta</taxon>
        <taxon>Spermatophyta</taxon>
        <taxon>Magnoliopsida</taxon>
        <taxon>Ranunculales</taxon>
        <taxon>Circaeasteraceae</taxon>
        <taxon>Kingdonia</taxon>
    </lineage>
</organism>
<dbReference type="Proteomes" id="UP000541444">
    <property type="component" value="Unassembled WGS sequence"/>
</dbReference>
<evidence type="ECO:0000313" key="1">
    <source>
        <dbReference type="EMBL" id="KAF6158926.1"/>
    </source>
</evidence>
<gene>
    <name evidence="1" type="ORF">GIB67_012343</name>
</gene>
<dbReference type="EMBL" id="JACGCM010001215">
    <property type="protein sequence ID" value="KAF6158926.1"/>
    <property type="molecule type" value="Genomic_DNA"/>
</dbReference>
<accession>A0A7J7MVN3</accession>
<name>A0A7J7MVN3_9MAGN</name>
<dbReference type="AlphaFoldDB" id="A0A7J7MVN3"/>
<proteinExistence type="predicted"/>
<comment type="caution">
    <text evidence="1">The sequence shown here is derived from an EMBL/GenBank/DDBJ whole genome shotgun (WGS) entry which is preliminary data.</text>
</comment>
<reference evidence="1 2" key="1">
    <citation type="journal article" date="2020" name="IScience">
        <title>Genome Sequencing of the Endangered Kingdonia uniflora (Circaeasteraceae, Ranunculales) Reveals Potential Mechanisms of Evolutionary Specialization.</title>
        <authorList>
            <person name="Sun Y."/>
            <person name="Deng T."/>
            <person name="Zhang A."/>
            <person name="Moore M.J."/>
            <person name="Landis J.B."/>
            <person name="Lin N."/>
            <person name="Zhang H."/>
            <person name="Zhang X."/>
            <person name="Huang J."/>
            <person name="Zhang X."/>
            <person name="Sun H."/>
            <person name="Wang H."/>
        </authorList>
    </citation>
    <scope>NUCLEOTIDE SEQUENCE [LARGE SCALE GENOMIC DNA]</scope>
    <source>
        <strain evidence="1">TB1705</strain>
        <tissue evidence="1">Leaf</tissue>
    </source>
</reference>
<protein>
    <submittedName>
        <fullName evidence="1">Uncharacterized protein</fullName>
    </submittedName>
</protein>
<sequence length="121" mass="13619">MDMILYQTPLIGLKMFGKISLRSIRPLFFSIKICWRNCLMVYLPLGILHGLHAEVGYTWEGDAISSYEPSFSPVREHTPSSTSRTPVSQVGVNSIKGERITYGSSTIRSYRVGPITDICIY</sequence>